<comment type="caution">
    <text evidence="1">The sequence shown here is derived from an EMBL/GenBank/DDBJ whole genome shotgun (WGS) entry which is preliminary data.</text>
</comment>
<reference evidence="1 2" key="1">
    <citation type="submission" date="2019-01" db="EMBL/GenBank/DDBJ databases">
        <title>Sinorhodobacter populi sp. nov. isolated from the symptomatic bark tissue of Populus euramericana canker.</title>
        <authorList>
            <person name="Xu G."/>
        </authorList>
    </citation>
    <scope>NUCLEOTIDE SEQUENCE [LARGE SCALE GENOMIC DNA]</scope>
    <source>
        <strain evidence="1 2">D19-10-3-21</strain>
    </source>
</reference>
<reference evidence="1 2" key="2">
    <citation type="submission" date="2019-01" db="EMBL/GenBank/DDBJ databases">
        <authorList>
            <person name="Li Y."/>
        </authorList>
    </citation>
    <scope>NUCLEOTIDE SEQUENCE [LARGE SCALE GENOMIC DNA]</scope>
    <source>
        <strain evidence="1 2">D19-10-3-21</strain>
    </source>
</reference>
<sequence length="84" mass="9265">MTTATTYLPDEKFGALVADLQAAIIRAMTTAGTDLHNEICMTLVSAGVAPRYCADDVAREEAKDDHRRKVAEVKRRLRGMRQTA</sequence>
<proteinExistence type="predicted"/>
<organism evidence="1 2">
    <name type="scientific">Paenirhodobacter populi</name>
    <dbReference type="NCBI Taxonomy" id="2306993"/>
    <lineage>
        <taxon>Bacteria</taxon>
        <taxon>Pseudomonadati</taxon>
        <taxon>Pseudomonadota</taxon>
        <taxon>Alphaproteobacteria</taxon>
        <taxon>Rhodobacterales</taxon>
        <taxon>Rhodobacter group</taxon>
        <taxon>Paenirhodobacter</taxon>
    </lineage>
</organism>
<evidence type="ECO:0000313" key="2">
    <source>
        <dbReference type="Proteomes" id="UP000285295"/>
    </source>
</evidence>
<gene>
    <name evidence="1" type="ORF">D2T31_00735</name>
</gene>
<dbReference type="Proteomes" id="UP000285295">
    <property type="component" value="Unassembled WGS sequence"/>
</dbReference>
<dbReference type="AlphaFoldDB" id="A0A443KIF8"/>
<protein>
    <submittedName>
        <fullName evidence="1">Uncharacterized protein</fullName>
    </submittedName>
</protein>
<dbReference type="RefSeq" id="WP_128235369.1">
    <property type="nucleotide sequence ID" value="NZ_SAUX01000001.1"/>
</dbReference>
<name>A0A443KIF8_9RHOB</name>
<accession>A0A443KIF8</accession>
<dbReference type="EMBL" id="SAUX01000001">
    <property type="protein sequence ID" value="RWR32543.1"/>
    <property type="molecule type" value="Genomic_DNA"/>
</dbReference>
<evidence type="ECO:0000313" key="1">
    <source>
        <dbReference type="EMBL" id="RWR32543.1"/>
    </source>
</evidence>